<sequence>MGKIFDKHLLYFEFGVLTGEIGSMQDPCSSGSKNLCKHGAYEFNLITQGVAFTRWARGLDVVPEKASEIISITGALVYGSIVERTTRSRYSCLGFRPIFRSTQERTGEEKNDGIGEHGRWAPSWITRQYKLLQQSAQKPRRAYPSSGGSHCTHSPSSKLRIHSSADSPKPRMSHRYPHLFAHFRFHSGTSPTRRTFASGAEDMWIENPKRGVGSMRMREAQAIPGKKVFAVVVANLRRRKQICFQARFGRRSGRSRKRWSKPASMVSNT</sequence>
<evidence type="ECO:0000313" key="2">
    <source>
        <dbReference type="EMBL" id="KAJ7724335.1"/>
    </source>
</evidence>
<evidence type="ECO:0000313" key="3">
    <source>
        <dbReference type="Proteomes" id="UP001215280"/>
    </source>
</evidence>
<reference evidence="2" key="1">
    <citation type="submission" date="2023-03" db="EMBL/GenBank/DDBJ databases">
        <title>Massive genome expansion in bonnet fungi (Mycena s.s.) driven by repeated elements and novel gene families across ecological guilds.</title>
        <authorList>
            <consortium name="Lawrence Berkeley National Laboratory"/>
            <person name="Harder C.B."/>
            <person name="Miyauchi S."/>
            <person name="Viragh M."/>
            <person name="Kuo A."/>
            <person name="Thoen E."/>
            <person name="Andreopoulos B."/>
            <person name="Lu D."/>
            <person name="Skrede I."/>
            <person name="Drula E."/>
            <person name="Henrissat B."/>
            <person name="Morin E."/>
            <person name="Kohler A."/>
            <person name="Barry K."/>
            <person name="LaButti K."/>
            <person name="Morin E."/>
            <person name="Salamov A."/>
            <person name="Lipzen A."/>
            <person name="Mereny Z."/>
            <person name="Hegedus B."/>
            <person name="Baldrian P."/>
            <person name="Stursova M."/>
            <person name="Weitz H."/>
            <person name="Taylor A."/>
            <person name="Grigoriev I.V."/>
            <person name="Nagy L.G."/>
            <person name="Martin F."/>
            <person name="Kauserud H."/>
        </authorList>
    </citation>
    <scope>NUCLEOTIDE SEQUENCE</scope>
    <source>
        <strain evidence="2">CBHHK188m</strain>
    </source>
</reference>
<evidence type="ECO:0000256" key="1">
    <source>
        <dbReference type="SAM" id="MobiDB-lite"/>
    </source>
</evidence>
<keyword evidence="3" id="KW-1185">Reference proteome</keyword>
<accession>A0AAD7HMU0</accession>
<proteinExistence type="predicted"/>
<gene>
    <name evidence="2" type="ORF">DFH07DRAFT_783335</name>
</gene>
<comment type="caution">
    <text evidence="2">The sequence shown here is derived from an EMBL/GenBank/DDBJ whole genome shotgun (WGS) entry which is preliminary data.</text>
</comment>
<dbReference type="Proteomes" id="UP001215280">
    <property type="component" value="Unassembled WGS sequence"/>
</dbReference>
<dbReference type="AlphaFoldDB" id="A0AAD7HMU0"/>
<dbReference type="EMBL" id="JARJLG010000239">
    <property type="protein sequence ID" value="KAJ7724335.1"/>
    <property type="molecule type" value="Genomic_DNA"/>
</dbReference>
<organism evidence="2 3">
    <name type="scientific">Mycena maculata</name>
    <dbReference type="NCBI Taxonomy" id="230809"/>
    <lineage>
        <taxon>Eukaryota</taxon>
        <taxon>Fungi</taxon>
        <taxon>Dikarya</taxon>
        <taxon>Basidiomycota</taxon>
        <taxon>Agaricomycotina</taxon>
        <taxon>Agaricomycetes</taxon>
        <taxon>Agaricomycetidae</taxon>
        <taxon>Agaricales</taxon>
        <taxon>Marasmiineae</taxon>
        <taxon>Mycenaceae</taxon>
        <taxon>Mycena</taxon>
    </lineage>
</organism>
<name>A0AAD7HMU0_9AGAR</name>
<feature type="compositionally biased region" description="Polar residues" evidence="1">
    <location>
        <begin position="146"/>
        <end position="157"/>
    </location>
</feature>
<protein>
    <submittedName>
        <fullName evidence="2">Uncharacterized protein</fullName>
    </submittedName>
</protein>
<feature type="region of interest" description="Disordered" evidence="1">
    <location>
        <begin position="136"/>
        <end position="171"/>
    </location>
</feature>